<evidence type="ECO:0000313" key="2">
    <source>
        <dbReference type="EMBL" id="CAL8113796.1"/>
    </source>
</evidence>
<dbReference type="EMBL" id="CAXLJM020000049">
    <property type="protein sequence ID" value="CAL8113796.1"/>
    <property type="molecule type" value="Genomic_DNA"/>
</dbReference>
<sequence>MVALEIYLHRPVACSSESERVIGSSTFGCETNISKTQALILVSSENLPSTHSIAFYDDEEELTNFRKHVVGDQTVHDEPAADYAIVTNPNNISINIGRICYNAHHFDGAIKIFIQDIRSADPGGVFTRPCNEESIQVYTTNGETFPEIPETEIGGYEDTTTISPDYLGNKLNELDVENSLVEKREIKEVKKSDILIDLSKDGGVDSTEDMPNKDSSMSSEIDLTSSDGPVQITEILTSPNQTLPNQFDNVDDQLDNQQDTLIELGDDEQTTVEGNDLQFMDMKPDDGDYKYSGEMDQLGSWESLNAVLSAQEFEDIGVPGTLEHDASIGGIITVFSNSGRTSAEFESLISVMKSQVSGLLNESNDFKHVLDIGQPSETQWYMLLSMFIEVAKGIVPDIIVQDDFFQHALLVFGNYAKHITDINPIRYDKFKSILDNMEMCAARAKTQSSLFYVKPTTLDCDLTEIETSTFNMHEYNSHDKSSSSVMETIHYESSDPNTYLPPLRSRIKRTVWIFTEIIWYSLQLSYSFCFNEFAQSDPNSFFNMIFYVIEYIFKDNSILNIWNSRKTGNLEVFESLLPFIQHSGRVSGSSNGQDFSTILNELDKISFVIHQTSILNHWLVRPSPSTYPLYQQHNHTNIVQAKAHNLLMRGRRDVNDENNAFTYKPTLFNGLAHCLAYNQHTLIPSITQLRSSGIC</sequence>
<reference evidence="2 3" key="1">
    <citation type="submission" date="2024-08" db="EMBL/GenBank/DDBJ databases">
        <authorList>
            <person name="Cucini C."/>
            <person name="Frati F."/>
        </authorList>
    </citation>
    <scope>NUCLEOTIDE SEQUENCE [LARGE SCALE GENOMIC DNA]</scope>
</reference>
<evidence type="ECO:0000256" key="1">
    <source>
        <dbReference type="SAM" id="MobiDB-lite"/>
    </source>
</evidence>
<comment type="caution">
    <text evidence="2">The sequence shown here is derived from an EMBL/GenBank/DDBJ whole genome shotgun (WGS) entry which is preliminary data.</text>
</comment>
<proteinExistence type="predicted"/>
<protein>
    <submittedName>
        <fullName evidence="2">Uncharacterized protein</fullName>
    </submittedName>
</protein>
<organism evidence="2 3">
    <name type="scientific">Orchesella dallaii</name>
    <dbReference type="NCBI Taxonomy" id="48710"/>
    <lineage>
        <taxon>Eukaryota</taxon>
        <taxon>Metazoa</taxon>
        <taxon>Ecdysozoa</taxon>
        <taxon>Arthropoda</taxon>
        <taxon>Hexapoda</taxon>
        <taxon>Collembola</taxon>
        <taxon>Entomobryomorpha</taxon>
        <taxon>Entomobryoidea</taxon>
        <taxon>Orchesellidae</taxon>
        <taxon>Orchesellinae</taxon>
        <taxon>Orchesella</taxon>
    </lineage>
</organism>
<feature type="region of interest" description="Disordered" evidence="1">
    <location>
        <begin position="200"/>
        <end position="225"/>
    </location>
</feature>
<feature type="compositionally biased region" description="Polar residues" evidence="1">
    <location>
        <begin position="213"/>
        <end position="225"/>
    </location>
</feature>
<evidence type="ECO:0000313" key="3">
    <source>
        <dbReference type="Proteomes" id="UP001642540"/>
    </source>
</evidence>
<accession>A0ABP1QXF0</accession>
<keyword evidence="3" id="KW-1185">Reference proteome</keyword>
<gene>
    <name evidence="2" type="ORF">ODALV1_LOCUS16177</name>
</gene>
<dbReference type="Proteomes" id="UP001642540">
    <property type="component" value="Unassembled WGS sequence"/>
</dbReference>
<name>A0ABP1QXF0_9HEXA</name>